<evidence type="ECO:0000313" key="1">
    <source>
        <dbReference type="EMBL" id="PMD47588.1"/>
    </source>
</evidence>
<dbReference type="Proteomes" id="UP000235786">
    <property type="component" value="Unassembled WGS sequence"/>
</dbReference>
<keyword evidence="2" id="KW-1185">Reference proteome</keyword>
<name>A0A2J6S9Z6_HYAVF</name>
<proteinExistence type="predicted"/>
<dbReference type="EMBL" id="KZ613938">
    <property type="protein sequence ID" value="PMD47588.1"/>
    <property type="molecule type" value="Genomic_DNA"/>
</dbReference>
<reference evidence="1 2" key="1">
    <citation type="submission" date="2016-04" db="EMBL/GenBank/DDBJ databases">
        <title>A degradative enzymes factory behind the ericoid mycorrhizal symbiosis.</title>
        <authorList>
            <consortium name="DOE Joint Genome Institute"/>
            <person name="Martino E."/>
            <person name="Morin E."/>
            <person name="Grelet G."/>
            <person name="Kuo A."/>
            <person name="Kohler A."/>
            <person name="Daghino S."/>
            <person name="Barry K."/>
            <person name="Choi C."/>
            <person name="Cichocki N."/>
            <person name="Clum A."/>
            <person name="Copeland A."/>
            <person name="Hainaut M."/>
            <person name="Haridas S."/>
            <person name="Labutti K."/>
            <person name="Lindquist E."/>
            <person name="Lipzen A."/>
            <person name="Khouja H.-R."/>
            <person name="Murat C."/>
            <person name="Ohm R."/>
            <person name="Olson A."/>
            <person name="Spatafora J."/>
            <person name="Veneault-Fourrey C."/>
            <person name="Henrissat B."/>
            <person name="Grigoriev I."/>
            <person name="Martin F."/>
            <person name="Perotto S."/>
        </authorList>
    </citation>
    <scope>NUCLEOTIDE SEQUENCE [LARGE SCALE GENOMIC DNA]</scope>
    <source>
        <strain evidence="1 2">F</strain>
    </source>
</reference>
<dbReference type="AlphaFoldDB" id="A0A2J6S9Z6"/>
<accession>A0A2J6S9Z6</accession>
<organism evidence="1 2">
    <name type="scientific">Hyaloscypha variabilis (strain UAMH 11265 / GT02V1 / F)</name>
    <name type="common">Meliniomyces variabilis</name>
    <dbReference type="NCBI Taxonomy" id="1149755"/>
    <lineage>
        <taxon>Eukaryota</taxon>
        <taxon>Fungi</taxon>
        <taxon>Dikarya</taxon>
        <taxon>Ascomycota</taxon>
        <taxon>Pezizomycotina</taxon>
        <taxon>Leotiomycetes</taxon>
        <taxon>Helotiales</taxon>
        <taxon>Hyaloscyphaceae</taxon>
        <taxon>Hyaloscypha</taxon>
        <taxon>Hyaloscypha variabilis</taxon>
    </lineage>
</organism>
<evidence type="ECO:0000313" key="2">
    <source>
        <dbReference type="Proteomes" id="UP000235786"/>
    </source>
</evidence>
<protein>
    <submittedName>
        <fullName evidence="1">Uncharacterized protein</fullName>
    </submittedName>
</protein>
<sequence>MRSNVLGSAGDRDVVGLRAPLGRLNLDASDGIFWKSAGKEPHLRIFFDWWSDPMGRWRGFGRWRDPCPMTRPSLPPSVCSAGPEAAGFAGGKVQKAMRDGHRPASGTICPIGPWTVQCSPSMVWRQVHGRRLVKSRERGAFQERRDDIPDSLSDALSRIEGSRASGHQGIRASTEIPRSSAGGRTVYVLIWLIYARNEQRIKVRAAALGWLGCCWPATEGSA</sequence>
<gene>
    <name evidence="1" type="ORF">L207DRAFT_160895</name>
</gene>